<accession>A0AAF0B860</accession>
<evidence type="ECO:0000313" key="5">
    <source>
        <dbReference type="Proteomes" id="UP001054126"/>
    </source>
</evidence>
<evidence type="ECO:0000256" key="3">
    <source>
        <dbReference type="SAM" id="Phobius"/>
    </source>
</evidence>
<evidence type="ECO:0000256" key="1">
    <source>
        <dbReference type="SAM" id="Coils"/>
    </source>
</evidence>
<evidence type="ECO:0000313" key="4">
    <source>
        <dbReference type="EMBL" id="WBY60135.1"/>
    </source>
</evidence>
<feature type="compositionally biased region" description="Basic and acidic residues" evidence="2">
    <location>
        <begin position="1149"/>
        <end position="1160"/>
    </location>
</feature>
<gene>
    <name evidence="4" type="ORF">Py17XNL_001303278</name>
</gene>
<feature type="region of interest" description="Disordered" evidence="2">
    <location>
        <begin position="888"/>
        <end position="910"/>
    </location>
</feature>
<reference evidence="4" key="1">
    <citation type="submission" date="2023-01" db="EMBL/GenBank/DDBJ databases">
        <title>Long-Read Genome Assembly and Gene Model Annotations for the Rodent Malaria Parasite Plasmodium yoelii 17XNL.</title>
        <authorList>
            <person name="Mitchell G.J."/>
            <person name="Sebastian A."/>
            <person name="Albert I."/>
            <person name="Lindner S.E."/>
        </authorList>
    </citation>
    <scope>NUCLEOTIDE SEQUENCE</scope>
    <source>
        <strain evidence="4">17XNL clone 1.1</strain>
    </source>
</reference>
<protein>
    <submittedName>
        <fullName evidence="4">TOG domain-containing protein</fullName>
    </submittedName>
</protein>
<feature type="coiled-coil region" evidence="1">
    <location>
        <begin position="629"/>
        <end position="691"/>
    </location>
</feature>
<dbReference type="Proteomes" id="UP001054126">
    <property type="component" value="Chromosome 13"/>
</dbReference>
<keyword evidence="1" id="KW-0175">Coiled coil</keyword>
<feature type="region of interest" description="Disordered" evidence="2">
    <location>
        <begin position="1140"/>
        <end position="1167"/>
    </location>
</feature>
<keyword evidence="3" id="KW-0812">Transmembrane</keyword>
<feature type="region of interest" description="Disordered" evidence="2">
    <location>
        <begin position="1262"/>
        <end position="1289"/>
    </location>
</feature>
<feature type="compositionally biased region" description="Basic and acidic residues" evidence="2">
    <location>
        <begin position="731"/>
        <end position="754"/>
    </location>
</feature>
<organism evidence="4 5">
    <name type="scientific">Plasmodium yoelii yoelii</name>
    <dbReference type="NCBI Taxonomy" id="73239"/>
    <lineage>
        <taxon>Eukaryota</taxon>
        <taxon>Sar</taxon>
        <taxon>Alveolata</taxon>
        <taxon>Apicomplexa</taxon>
        <taxon>Aconoidasida</taxon>
        <taxon>Haemosporida</taxon>
        <taxon>Plasmodiidae</taxon>
        <taxon>Plasmodium</taxon>
        <taxon>Plasmodium (Vinckeia)</taxon>
    </lineage>
</organism>
<dbReference type="EMBL" id="CP115537">
    <property type="protein sequence ID" value="WBY60135.1"/>
    <property type="molecule type" value="Genomic_DNA"/>
</dbReference>
<feature type="transmembrane region" description="Helical" evidence="3">
    <location>
        <begin position="87"/>
        <end position="103"/>
    </location>
</feature>
<feature type="region of interest" description="Disordered" evidence="2">
    <location>
        <begin position="720"/>
        <end position="754"/>
    </location>
</feature>
<name>A0AAF0B860_PLAYO</name>
<feature type="transmembrane region" description="Helical" evidence="3">
    <location>
        <begin position="57"/>
        <end position="75"/>
    </location>
</feature>
<feature type="transmembrane region" description="Helical" evidence="3">
    <location>
        <begin position="115"/>
        <end position="132"/>
    </location>
</feature>
<proteinExistence type="predicted"/>
<keyword evidence="3" id="KW-1133">Transmembrane helix</keyword>
<sequence>MIYFRFVYLASFLYSDNVETISKVCKLIIENIIQVGKKSKNGNFILKESGNYVFKNLNLFIILIKGSNFALRYLFQKKFDMDLKSSFIHFNAILSAVLLVDILMKKKSCIAKLSYDHFSFFFINTIVCLSIYTKIIHTNNYIYLFKNGEIARSLVTSILNNLLGREFLTSHSKLLEYACNVSFNLGFDIMKNNSILIDNISDSTEFYIYINTYIKIINKIYKKIINKISEENKKENNFVYRILNIIFTCLNKYDIFLSNIEHEKTRKRKIDNMHDDQNANQIKNANHIISTTQFNKKICNERENGGKFDSDKFGSEKFGNEKENSEKFGYNSDTSIYNCRTTYFENLNIDCMNNSTNMVIKNGSIKSASIQNSVSKNVINANDYYNSRNKNILNNESIKKKRDSYTNAEMDIINKNRNDFMNKYLFFIQLIFYAIKKNNPLILMAYINHEVVNNYSENIKYYFKRLEILLNKNLKDCISNVNINITPNNYLLNFSFETFINENNKFKETDKSIFESYQNILNQYSNFESEIIYNSFDLSINDVIQKKNEFFKSLKMININEIAFNNNQFENLKEKIYEYVNDLENTHINDEIQNAEISFSYDFLCTMYRIPIESDKSKSVYQNREGNAKEVLENAKEGFENAKEVLENAKEVLENAKEGFENAKEVLENDKEVLENDKEGLENDKEGFETYDHTHTQNKEVDSNLQLNCEPEKCYTSRIDPNHANQNGNNHSDKNGENCENKSGEDCENKNGENCENKLTRISHNIYLRNETVENIDINELKKKYNQSHNSYENNEQIQNGDNLNQYNYKMYQRKENGPLYQNKENGPLYQNKENGPIYQNKENDLLYQNNKNQKSIYNKQNDLNSFSYEKYDRNSVSQIENKYNTSKTKEKNNSYIRNATPDPEHSKDQLEISSITSTPFNELVKCSNFEIEDDEYTEIMKCTPENYSHISTSNCSKSYIGEIEKGEETKQRNDIEKAIKKCNMSKFSEIINEENSENFQKNATNFQENATNFQQNEEESVNSHQNEESNMYEKYDDNIENSIKGYSNNSYKNEKEINNPHCVLRKTKLNDKGFNIFDRNKQTNSKSATSHSNITTSAKTFLKSKPNVKYLINKYESQRERPNSCNLKTNTIFTQKKSENYHNNNHNNDNRNNDSHNNDSRNNGINKIHKFGYNNSTISSNKEKTHPYEKSVTSVSDIKNKRDRKDMYNLTSHISNDIAFKTFQTNSSVSSNFNDKKNYTHPSIDTRLNNIFDNKTHHDYHRENISSSTKRKNQIGIPIPMKKKNTNR</sequence>
<evidence type="ECO:0000256" key="2">
    <source>
        <dbReference type="SAM" id="MobiDB-lite"/>
    </source>
</evidence>
<keyword evidence="3" id="KW-0472">Membrane</keyword>